<dbReference type="InterPro" id="IPR006477">
    <property type="entry name" value="Yir_bir_cir"/>
</dbReference>
<feature type="compositionally biased region" description="Low complexity" evidence="1">
    <location>
        <begin position="653"/>
        <end position="668"/>
    </location>
</feature>
<feature type="compositionally biased region" description="Polar residues" evidence="1">
    <location>
        <begin position="681"/>
        <end position="691"/>
    </location>
</feature>
<gene>
    <name evidence="3" type="ORF">PCHAS_0301400</name>
</gene>
<sequence length="981" mass="110439">METKLCKLFIDVDKLFTKGNINVNKFNNSDSYKKFCPKGGCNTNYDRLGALCGYLLAELPKNYDKQKGGNNNGNLDYEYIYMWLADKFLKVNNDYSFSLNDYYEELIVKPGDNFSWWEKLDDKMLWKDSNIILMARFYYLLMDICNALLENEKSEFDLKRIEGIDKKCHITYHFLKQRVSRCSPYAQLLVDLKKTYDEYKILVNKKIEQGKHGKIKFSDFPSISNYKYSPPELEFESSGCKRVHLFFQKHGTKYKPKSIMGVFKSSSNGKEKHKGPKKEPQKPTNNDTNSSTKNNTQQPAKEETIQSIKKESQPSEPKAPEPKISDISQKSDSQVQILPKISQEIQEVPQNNNHASVDAKDTSKDVESISENHANKPEIVKNRSKRDLSLSETPQIREYNAPLSPPPESTNEKIPVKSENIAVESTNKTIEPTNITGDLSDNLPDTESGSAKRTKRSASQDNSENQKETTKTENTDSSSTQSKDTQESSDSNKELNIKKVIDYSVDFFRTYSSLFNDVVNKIEDHIQEIVVSKINDIIEKIHKYQQIIQKVGSTIGQIQILNDHQNGSEKSPDTQNEVGSTKGNANPGINNIKYSTADTSSEQKNLGTKQRTPNGASADHSIESGSPGVGFNSLGEVENASKQGEANPPATKSYLPPSQSSSPSATPSNAQESSPKRVLQPSITLSPLAHGTTTTIPITEFVSTGEQAETSMSSIEITFPGQNGGSNKKSRRKRSAASGSSTSILPSISESKQETLSSTTVADVKMDEKPSIWCIGSNKKCDIIGIGIIGISIFVFLAFMFKYLSFGSRKKSKKKKITKKVINLVDGRKMEKTFIKSIDREKKSNIIINSGDNKKIAKIIMNYDDTNKPIKMAINPWDEKQKTYITINSDDNIKPIKKAIDPWDEKQMTHITINSEHTKKYTKSVINSSDRKKTKIIANSVNEKISLLNIYKFMKADPMPFINLLFLLIFFVYKRKRNTIE</sequence>
<evidence type="ECO:0000256" key="1">
    <source>
        <dbReference type="SAM" id="MobiDB-lite"/>
    </source>
</evidence>
<reference evidence="3 4" key="1">
    <citation type="journal article" date="2014" name="BMC Biol.">
        <title>A comprehensive evaluation of rodent malaria parasite genomes and gene expression.</title>
        <authorList>
            <person name="Otto T.D."/>
            <person name="Bohme U."/>
            <person name="Jackson A.P."/>
            <person name="Hunt M."/>
            <person name="Franke-Fayard B."/>
            <person name="Hoeijmakers W.A."/>
            <person name="Religa A.A."/>
            <person name="Robertson L."/>
            <person name="Sanders M."/>
            <person name="Ogun S.A."/>
            <person name="Cunningham D."/>
            <person name="Erhart A."/>
            <person name="Billker O."/>
            <person name="Khan S.M."/>
            <person name="Stunnenberg H.G."/>
            <person name="Langhorne J."/>
            <person name="Holder A.A."/>
            <person name="Waters A.P."/>
            <person name="Newbold C.I."/>
            <person name="Pain A."/>
            <person name="Berriman M."/>
            <person name="Janse C.J."/>
        </authorList>
    </citation>
    <scope>NUCLEOTIDE SEQUENCE [LARGE SCALE GENOMIC DNA]</scope>
    <source>
        <strain evidence="3 4">AS</strain>
    </source>
</reference>
<protein>
    <submittedName>
        <fullName evidence="3">CIR protein</fullName>
    </submittedName>
</protein>
<dbReference type="AlphaFoldDB" id="A0A4V0K272"/>
<feature type="compositionally biased region" description="Polar residues" evidence="1">
    <location>
        <begin position="326"/>
        <end position="336"/>
    </location>
</feature>
<proteinExistence type="predicted"/>
<feature type="compositionally biased region" description="Basic and acidic residues" evidence="1">
    <location>
        <begin position="300"/>
        <end position="324"/>
    </location>
</feature>
<name>A0A4V0K272_PLACU</name>
<feature type="compositionally biased region" description="Polar residues" evidence="1">
    <location>
        <begin position="573"/>
        <end position="615"/>
    </location>
</feature>
<dbReference type="RefSeq" id="XP_016653138.1">
    <property type="nucleotide sequence ID" value="XM_016799322.1"/>
</dbReference>
<feature type="region of interest" description="Disordered" evidence="1">
    <location>
        <begin position="258"/>
        <end position="492"/>
    </location>
</feature>
<evidence type="ECO:0000256" key="2">
    <source>
        <dbReference type="SAM" id="Phobius"/>
    </source>
</evidence>
<dbReference type="KEGG" id="pcb:PCHAS_0301400"/>
<dbReference type="Proteomes" id="UP000071118">
    <property type="component" value="Chromosome 3"/>
</dbReference>
<feature type="compositionally biased region" description="Polar residues" evidence="1">
    <location>
        <begin position="705"/>
        <end position="716"/>
    </location>
</feature>
<feature type="compositionally biased region" description="Basic and acidic residues" evidence="1">
    <location>
        <begin position="357"/>
        <end position="367"/>
    </location>
</feature>
<dbReference type="Pfam" id="PF06022">
    <property type="entry name" value="Cir_Bir_Yir"/>
    <property type="match status" value="1"/>
</dbReference>
<feature type="compositionally biased region" description="Basic and acidic residues" evidence="1">
    <location>
        <begin position="373"/>
        <end position="389"/>
    </location>
</feature>
<feature type="compositionally biased region" description="Polar residues" evidence="1">
    <location>
        <begin position="742"/>
        <end position="751"/>
    </location>
</feature>
<keyword evidence="2" id="KW-1133">Transmembrane helix</keyword>
<feature type="region of interest" description="Disordered" evidence="1">
    <location>
        <begin position="564"/>
        <end position="691"/>
    </location>
</feature>
<organism evidence="3 4">
    <name type="scientific">Plasmodium chabaudi chabaudi</name>
    <dbReference type="NCBI Taxonomy" id="31271"/>
    <lineage>
        <taxon>Eukaryota</taxon>
        <taxon>Sar</taxon>
        <taxon>Alveolata</taxon>
        <taxon>Apicomplexa</taxon>
        <taxon>Aconoidasida</taxon>
        <taxon>Haemosporida</taxon>
        <taxon>Plasmodiidae</taxon>
        <taxon>Plasmodium</taxon>
        <taxon>Plasmodium (Vinckeia)</taxon>
    </lineage>
</organism>
<feature type="compositionally biased region" description="Polar residues" evidence="1">
    <location>
        <begin position="343"/>
        <end position="355"/>
    </location>
</feature>
<keyword evidence="4" id="KW-1185">Reference proteome</keyword>
<dbReference type="EMBL" id="LK022880">
    <property type="protein sequence ID" value="VTZ66933.1"/>
    <property type="molecule type" value="Genomic_DNA"/>
</dbReference>
<evidence type="ECO:0000313" key="3">
    <source>
        <dbReference type="EMBL" id="VTZ66933.1"/>
    </source>
</evidence>
<feature type="compositionally biased region" description="Low complexity" evidence="1">
    <location>
        <begin position="282"/>
        <end position="299"/>
    </location>
</feature>
<evidence type="ECO:0000313" key="4">
    <source>
        <dbReference type="Proteomes" id="UP000071118"/>
    </source>
</evidence>
<keyword evidence="2" id="KW-0472">Membrane</keyword>
<accession>A0A4V0K272</accession>
<dbReference type="VEuPathDB" id="PlasmoDB:PCHAS_0301400"/>
<dbReference type="GeneID" id="3493162"/>
<feature type="compositionally biased region" description="Polar residues" evidence="1">
    <location>
        <begin position="423"/>
        <end position="463"/>
    </location>
</feature>
<keyword evidence="2" id="KW-0812">Transmembrane</keyword>
<feature type="transmembrane region" description="Helical" evidence="2">
    <location>
        <begin position="783"/>
        <end position="806"/>
    </location>
</feature>
<feature type="compositionally biased region" description="Basic and acidic residues" evidence="1">
    <location>
        <begin position="464"/>
        <end position="474"/>
    </location>
</feature>
<feature type="region of interest" description="Disordered" evidence="1">
    <location>
        <begin position="705"/>
        <end position="751"/>
    </location>
</feature>